<organism evidence="1 2">
    <name type="scientific">Paenibacillus contaminans</name>
    <dbReference type="NCBI Taxonomy" id="450362"/>
    <lineage>
        <taxon>Bacteria</taxon>
        <taxon>Bacillati</taxon>
        <taxon>Bacillota</taxon>
        <taxon>Bacilli</taxon>
        <taxon>Bacillales</taxon>
        <taxon>Paenibacillaceae</taxon>
        <taxon>Paenibacillus</taxon>
    </lineage>
</organism>
<evidence type="ECO:0000313" key="2">
    <source>
        <dbReference type="Proteomes" id="UP000250369"/>
    </source>
</evidence>
<dbReference type="AlphaFoldDB" id="A0A329M8Z2"/>
<dbReference type="EMBL" id="QMFB01000021">
    <property type="protein sequence ID" value="RAV16370.1"/>
    <property type="molecule type" value="Genomic_DNA"/>
</dbReference>
<protein>
    <submittedName>
        <fullName evidence="1">Uncharacterized protein</fullName>
    </submittedName>
</protein>
<proteinExistence type="predicted"/>
<comment type="caution">
    <text evidence="1">The sequence shown here is derived from an EMBL/GenBank/DDBJ whole genome shotgun (WGS) entry which is preliminary data.</text>
</comment>
<evidence type="ECO:0000313" key="1">
    <source>
        <dbReference type="EMBL" id="RAV16370.1"/>
    </source>
</evidence>
<reference evidence="1 2" key="1">
    <citation type="journal article" date="2009" name="Int. J. Syst. Evol. Microbiol.">
        <title>Paenibacillus contaminans sp. nov., isolated from a contaminated laboratory plate.</title>
        <authorList>
            <person name="Chou J.H."/>
            <person name="Lee J.H."/>
            <person name="Lin M.C."/>
            <person name="Chang P.S."/>
            <person name="Arun A.B."/>
            <person name="Young C.C."/>
            <person name="Chen W.M."/>
        </authorList>
    </citation>
    <scope>NUCLEOTIDE SEQUENCE [LARGE SCALE GENOMIC DNA]</scope>
    <source>
        <strain evidence="1 2">CKOBP-6</strain>
    </source>
</reference>
<keyword evidence="2" id="KW-1185">Reference proteome</keyword>
<sequence>MPLPPPAKPIRFANQESVIGTYTAINEMNAVLDISLKNNELYLTVPKMHGVPYKFKLVPVSHDSTRTTFITKMINEQLVFRFSASGEMERVEYTDYFRNNHILQRISTSSSLKLGIDNLVTKTNTDIATVMHEPCD</sequence>
<dbReference type="Proteomes" id="UP000250369">
    <property type="component" value="Unassembled WGS sequence"/>
</dbReference>
<gene>
    <name evidence="1" type="ORF">DQG23_28530</name>
</gene>
<accession>A0A329M8Z2</accession>
<name>A0A329M8Z2_9BACL</name>